<protein>
    <submittedName>
        <fullName evidence="9">TonB-dependent receptor</fullName>
    </submittedName>
</protein>
<name>A0A2N0HJK8_9SPHN</name>
<keyword evidence="9" id="KW-0675">Receptor</keyword>
<dbReference type="SUPFAM" id="SSF56935">
    <property type="entry name" value="Porins"/>
    <property type="match status" value="1"/>
</dbReference>
<evidence type="ECO:0000313" key="9">
    <source>
        <dbReference type="EMBL" id="PKB19055.1"/>
    </source>
</evidence>
<comment type="similarity">
    <text evidence="4">Belongs to the TonB-dependent receptor family.</text>
</comment>
<feature type="region of interest" description="Disordered" evidence="5">
    <location>
        <begin position="25"/>
        <end position="67"/>
    </location>
</feature>
<dbReference type="OrthoDB" id="9768470at2"/>
<feature type="domain" description="TonB-dependent receptor plug" evidence="8">
    <location>
        <begin position="80"/>
        <end position="180"/>
    </location>
</feature>
<dbReference type="Proteomes" id="UP000232587">
    <property type="component" value="Unassembled WGS sequence"/>
</dbReference>
<evidence type="ECO:0000256" key="5">
    <source>
        <dbReference type="SAM" id="MobiDB-lite"/>
    </source>
</evidence>
<accession>A0A2N0HJK8</accession>
<organism evidence="9 10">
    <name type="scientific">Novosphingobium kunmingense</name>
    <dbReference type="NCBI Taxonomy" id="1211806"/>
    <lineage>
        <taxon>Bacteria</taxon>
        <taxon>Pseudomonadati</taxon>
        <taxon>Pseudomonadota</taxon>
        <taxon>Alphaproteobacteria</taxon>
        <taxon>Sphingomonadales</taxon>
        <taxon>Sphingomonadaceae</taxon>
        <taxon>Novosphingobium</taxon>
    </lineage>
</organism>
<reference evidence="9 10" key="1">
    <citation type="submission" date="2017-11" db="EMBL/GenBank/DDBJ databases">
        <title>Genomic Encyclopedia of Type Strains, Phase III (KMG-III): the genomes of soil and plant-associated and newly described type strains.</title>
        <authorList>
            <person name="Whitman W."/>
        </authorList>
    </citation>
    <scope>NUCLEOTIDE SEQUENCE [LARGE SCALE GENOMIC DNA]</scope>
    <source>
        <strain evidence="9 10">CGMCC 1.12274</strain>
    </source>
</reference>
<sequence length="907" mass="98172">MKTPLRLVIAALTTTALTSPGLALAQTAETAPEQATPPADDPAAAADAAQQDSAESPPVEVSAPGGEIVVTGRRNRNIERSAPQVVSVLSSADIARTGEGNIAGALGRVTGLSVVGSGYVYVRGLGDRYSLALLNGSPLPSPEPLKRVVPLDLFPSSVIASSLVQKSYSANYPGEFGGGVINLTTKAIPRDPFLSIGVGVSGDTYTTGNLGYTYYGSGSDWTGFDSGARNIPPALASFLASGERISSGNVDTGAIARELVTGNNAAIQRWRHIPANFSGSISGAKSWELGETNLGLIGAIGYSNKWQTRQPHQQRSLSADISTIESDFTGLNTENRVVLNGLLGIGLEFGENKIRWTNLGIHDTVKYASLSLGQLVSQSSTVDRMRQRTAWYERQLLSSQLVGEFKLTPDVSLDVRGGFANSKRKAPFELYFEYIRTNAAPADPLGDFFVNRLNNGNGGDASVTFSDLNEDLWSASADLSWRAVDGLTLTAGGAFSDTQRTSSRRQFQFLAPAICEGVPSPTTVCLPAGVTLQRPDFLLGANKIDAFGISLIESDEGNPAFLATLRNAAGYGKANFEIVDGLTLDAGVRYEWAKLGVSPIQVFTVPGAATTGTSQSRSYWLPAATLTWEVEPQMQVRVSASKTIARPQFRELINQPYFDPDTNREYRGNPLLIDSQLYNAEARFEWYFAPEQRFSIAGFFKRIDNPIESFISSSFITSYANAPKAKLYGAEVELKKDFSIAESGFFAARKLIVIGNYTFTKSKLEVAPDDQVQVFGAFSTLASDYFRDGAKLTGQSDHLVNFEVGFENQDKLSQQTLMVTYASDRVMSRGVFGTPPQPDVYESPGLRLDFVAREGVEILNRELELKFEARNLTGKRHIEYQRSGDNRLDINSYDVGRSFSLSATLKF</sequence>
<dbReference type="PANTHER" id="PTHR40980:SF5">
    <property type="entry name" value="TONB-DEPENDENT RECEPTOR"/>
    <property type="match status" value="1"/>
</dbReference>
<dbReference type="Gene3D" id="2.40.170.20">
    <property type="entry name" value="TonB-dependent receptor, beta-barrel domain"/>
    <property type="match status" value="1"/>
</dbReference>
<comment type="caution">
    <text evidence="9">The sequence shown here is derived from an EMBL/GenBank/DDBJ whole genome shotgun (WGS) entry which is preliminary data.</text>
</comment>
<feature type="signal peptide" evidence="6">
    <location>
        <begin position="1"/>
        <end position="25"/>
    </location>
</feature>
<dbReference type="RefSeq" id="WP_100866575.1">
    <property type="nucleotide sequence ID" value="NZ_PHUF01000003.1"/>
</dbReference>
<evidence type="ECO:0000256" key="1">
    <source>
        <dbReference type="ARBA" id="ARBA00004442"/>
    </source>
</evidence>
<feature type="chain" id="PRO_5014968224" evidence="6">
    <location>
        <begin position="26"/>
        <end position="907"/>
    </location>
</feature>
<keyword evidence="2 4" id="KW-0472">Membrane</keyword>
<dbReference type="InterPro" id="IPR012910">
    <property type="entry name" value="Plug_dom"/>
</dbReference>
<dbReference type="AlphaFoldDB" id="A0A2N0HJK8"/>
<keyword evidence="10" id="KW-1185">Reference proteome</keyword>
<evidence type="ECO:0000259" key="8">
    <source>
        <dbReference type="Pfam" id="PF07715"/>
    </source>
</evidence>
<dbReference type="GO" id="GO:0009279">
    <property type="term" value="C:cell outer membrane"/>
    <property type="evidence" value="ECO:0007669"/>
    <property type="project" value="UniProtKB-SubCell"/>
</dbReference>
<dbReference type="EMBL" id="PHUF01000003">
    <property type="protein sequence ID" value="PKB19055.1"/>
    <property type="molecule type" value="Genomic_DNA"/>
</dbReference>
<dbReference type="Pfam" id="PF00593">
    <property type="entry name" value="TonB_dep_Rec_b-barrel"/>
    <property type="match status" value="1"/>
</dbReference>
<dbReference type="InterPro" id="IPR000531">
    <property type="entry name" value="Beta-barrel_TonB"/>
</dbReference>
<gene>
    <name evidence="9" type="ORF">B0I00_1282</name>
</gene>
<comment type="subcellular location">
    <subcellularLocation>
        <location evidence="1 4">Cell outer membrane</location>
    </subcellularLocation>
</comment>
<evidence type="ECO:0000313" key="10">
    <source>
        <dbReference type="Proteomes" id="UP000232587"/>
    </source>
</evidence>
<evidence type="ECO:0000256" key="6">
    <source>
        <dbReference type="SAM" id="SignalP"/>
    </source>
</evidence>
<evidence type="ECO:0000256" key="2">
    <source>
        <dbReference type="ARBA" id="ARBA00023136"/>
    </source>
</evidence>
<keyword evidence="3" id="KW-0998">Cell outer membrane</keyword>
<evidence type="ECO:0000256" key="4">
    <source>
        <dbReference type="RuleBase" id="RU003357"/>
    </source>
</evidence>
<evidence type="ECO:0000259" key="7">
    <source>
        <dbReference type="Pfam" id="PF00593"/>
    </source>
</evidence>
<keyword evidence="6" id="KW-0732">Signal</keyword>
<dbReference type="Pfam" id="PF07715">
    <property type="entry name" value="Plug"/>
    <property type="match status" value="1"/>
</dbReference>
<feature type="domain" description="TonB-dependent receptor-like beta-barrel" evidence="7">
    <location>
        <begin position="564"/>
        <end position="821"/>
    </location>
</feature>
<keyword evidence="4" id="KW-0798">TonB box</keyword>
<feature type="compositionally biased region" description="Low complexity" evidence="5">
    <location>
        <begin position="25"/>
        <end position="57"/>
    </location>
</feature>
<dbReference type="Gene3D" id="2.170.130.10">
    <property type="entry name" value="TonB-dependent receptor, plug domain"/>
    <property type="match status" value="1"/>
</dbReference>
<dbReference type="InterPro" id="IPR037066">
    <property type="entry name" value="Plug_dom_sf"/>
</dbReference>
<proteinExistence type="inferred from homology"/>
<evidence type="ECO:0000256" key="3">
    <source>
        <dbReference type="ARBA" id="ARBA00023237"/>
    </source>
</evidence>
<dbReference type="PANTHER" id="PTHR40980">
    <property type="entry name" value="PLUG DOMAIN-CONTAINING PROTEIN"/>
    <property type="match status" value="1"/>
</dbReference>
<dbReference type="InterPro" id="IPR036942">
    <property type="entry name" value="Beta-barrel_TonB_sf"/>
</dbReference>